<protein>
    <submittedName>
        <fullName evidence="2">Glyoxalase superfamily protein</fullName>
    </submittedName>
</protein>
<reference evidence="3" key="1">
    <citation type="journal article" date="2019" name="Int. J. Syst. Evol. Microbiol.">
        <title>The Global Catalogue of Microorganisms (GCM) 10K type strain sequencing project: providing services to taxonomists for standard genome sequencing and annotation.</title>
        <authorList>
            <consortium name="The Broad Institute Genomics Platform"/>
            <consortium name="The Broad Institute Genome Sequencing Center for Infectious Disease"/>
            <person name="Wu L."/>
            <person name="Ma J."/>
        </authorList>
    </citation>
    <scope>NUCLEOTIDE SEQUENCE [LARGE SCALE GENOMIC DNA]</scope>
    <source>
        <strain evidence="3">KCTC 52039</strain>
    </source>
</reference>
<gene>
    <name evidence="2" type="ORF">ACFOGH_12965</name>
</gene>
<dbReference type="EMBL" id="JBHRTO010000001">
    <property type="protein sequence ID" value="MFC3181907.1"/>
    <property type="molecule type" value="Genomic_DNA"/>
</dbReference>
<feature type="domain" description="Glyoxalase-related protein" evidence="1">
    <location>
        <begin position="4"/>
        <end position="143"/>
    </location>
</feature>
<organism evidence="2 3">
    <name type="scientific">Cypionkella sinensis</name>
    <dbReference type="NCBI Taxonomy" id="1756043"/>
    <lineage>
        <taxon>Bacteria</taxon>
        <taxon>Pseudomonadati</taxon>
        <taxon>Pseudomonadota</taxon>
        <taxon>Alphaproteobacteria</taxon>
        <taxon>Rhodobacterales</taxon>
        <taxon>Paracoccaceae</taxon>
        <taxon>Cypionkella</taxon>
    </lineage>
</organism>
<dbReference type="InterPro" id="IPR045517">
    <property type="entry name" value="Glyoxalase_8"/>
</dbReference>
<accession>A0ABV7IZF1</accession>
<evidence type="ECO:0000259" key="1">
    <source>
        <dbReference type="Pfam" id="PF20066"/>
    </source>
</evidence>
<name>A0ABV7IZF1_9RHOB</name>
<proteinExistence type="predicted"/>
<dbReference type="Pfam" id="PF20066">
    <property type="entry name" value="Glyoxalase_8"/>
    <property type="match status" value="1"/>
</dbReference>
<keyword evidence="3" id="KW-1185">Reference proteome</keyword>
<comment type="caution">
    <text evidence="2">The sequence shown here is derived from an EMBL/GenBank/DDBJ whole genome shotgun (WGS) entry which is preliminary data.</text>
</comment>
<evidence type="ECO:0000313" key="3">
    <source>
        <dbReference type="Proteomes" id="UP001595547"/>
    </source>
</evidence>
<sequence>MTIHPLPTLEAAKAQARALRATLALEGREITHSAALELIAKSHGLHDWNTLYARIGNRPPPPPMALGQIVEGRYLGQPFTAEIIGITQLSEGRFEVTLDLAEPVDVVTFDSFSNFRSRVRKVVDAEGRAFDKTADGVPHLVLNLRR</sequence>
<dbReference type="Proteomes" id="UP001595547">
    <property type="component" value="Unassembled WGS sequence"/>
</dbReference>
<evidence type="ECO:0000313" key="2">
    <source>
        <dbReference type="EMBL" id="MFC3181907.1"/>
    </source>
</evidence>
<dbReference type="RefSeq" id="WP_380073489.1">
    <property type="nucleotide sequence ID" value="NZ_JBHRTO010000001.1"/>
</dbReference>